<keyword evidence="10 15" id="KW-1133">Transmembrane helix</keyword>
<keyword evidence="12" id="KW-0675">Receptor</keyword>
<dbReference type="SUPFAM" id="SSF56112">
    <property type="entry name" value="Protein kinase-like (PK-like)"/>
    <property type="match status" value="1"/>
</dbReference>
<dbReference type="EMBL" id="JAEACU010000012">
    <property type="protein sequence ID" value="KAH7512621.1"/>
    <property type="molecule type" value="Genomic_DNA"/>
</dbReference>
<keyword evidence="7" id="KW-0430">Lectin</keyword>
<dbReference type="Proteomes" id="UP000813462">
    <property type="component" value="Unassembled WGS sequence"/>
</dbReference>
<evidence type="ECO:0000256" key="11">
    <source>
        <dbReference type="ARBA" id="ARBA00023136"/>
    </source>
</evidence>
<name>A0A978UCX8_ZIZJJ</name>
<evidence type="ECO:0000313" key="19">
    <source>
        <dbReference type="Proteomes" id="UP000813462"/>
    </source>
</evidence>
<gene>
    <name evidence="18" type="ORF">FEM48_Zijuj12G0110300</name>
</gene>
<dbReference type="InterPro" id="IPR050528">
    <property type="entry name" value="L-type_Lectin-RKs"/>
</dbReference>
<evidence type="ECO:0000256" key="16">
    <source>
        <dbReference type="SAM" id="SignalP"/>
    </source>
</evidence>
<dbReference type="InterPro" id="IPR011009">
    <property type="entry name" value="Kinase-like_dom_sf"/>
</dbReference>
<dbReference type="GO" id="GO:0004713">
    <property type="term" value="F:protein tyrosine kinase activity"/>
    <property type="evidence" value="ECO:0007669"/>
    <property type="project" value="InterPro"/>
</dbReference>
<dbReference type="GO" id="GO:0016020">
    <property type="term" value="C:membrane"/>
    <property type="evidence" value="ECO:0007669"/>
    <property type="project" value="UniProtKB-SubCell"/>
</dbReference>
<keyword evidence="5 15" id="KW-0812">Transmembrane</keyword>
<comment type="caution">
    <text evidence="18">The sequence shown here is derived from an EMBL/GenBank/DDBJ whole genome shotgun (WGS) entry which is preliminary data.</text>
</comment>
<evidence type="ECO:0000256" key="14">
    <source>
        <dbReference type="SAM" id="MobiDB-lite"/>
    </source>
</evidence>
<dbReference type="PANTHER" id="PTHR27007">
    <property type="match status" value="1"/>
</dbReference>
<feature type="binding site" evidence="13">
    <location>
        <position position="373"/>
    </location>
    <ligand>
        <name>ATP</name>
        <dbReference type="ChEBI" id="CHEBI:30616"/>
    </ligand>
</feature>
<keyword evidence="6 16" id="KW-0732">Signal</keyword>
<evidence type="ECO:0000256" key="10">
    <source>
        <dbReference type="ARBA" id="ARBA00022989"/>
    </source>
</evidence>
<sequence>MVLRNLKTQLSIVLYFFSLLSHLPFHHSLSFNFSGFKNTDKLDFSGNAFPVNEALPLTHNNWNSTGRVVYSEELLLQDPISGKFADFTTKFSFNISSLSDQDGAEGFAFFLQKNGSLLPSNAEGGCLALISNCSDFQTPKNPIFAVEFDSYKNTWDASGNHVGINVNSIQSTKLVDLSEVLLGKTRINVTISYDSQKAKLKVFLDYPPNPIVQANDTIFFDINLTKILPHQSVSVGFTSSTAVFRSAVHNIFSWEFESEFAQDIGSGKKDVNVGLVIGCVAGGIFVSVCGILFILIFLKKRNRTKQTEKAKTDHKISMDQELQNDVGPKSFSYNELLQATSNFSNERKLGEGGFGGVYKGFLNDMNRTTIAVKRVSKRSNQGRKLYISEVKIISRLRHRNLVKLLGWCHEHDEFLQVLETADKRLGSELETKEMERLLIVGLWCAHPDANQRPSIRQALQVLHFEAPLPNLAKKLPVPIFPVYSDSDGREASGSSEGVGSGSKPLQHSGEVMSYASYNVGR</sequence>
<protein>
    <recommendedName>
        <fullName evidence="17">Protein kinase domain-containing protein</fullName>
    </recommendedName>
</protein>
<dbReference type="InterPro" id="IPR013320">
    <property type="entry name" value="ConA-like_dom_sf"/>
</dbReference>
<comment type="subcellular location">
    <subcellularLocation>
        <location evidence="1">Membrane</location>
        <topology evidence="1">Single-pass type I membrane protein</topology>
    </subcellularLocation>
</comment>
<dbReference type="Pfam" id="PF00069">
    <property type="entry name" value="Pkinase"/>
    <property type="match status" value="1"/>
</dbReference>
<evidence type="ECO:0000256" key="2">
    <source>
        <dbReference type="ARBA" id="ARBA00007606"/>
    </source>
</evidence>
<keyword evidence="8 13" id="KW-0547">Nucleotide-binding</keyword>
<accession>A0A978UCX8</accession>
<dbReference type="CDD" id="cd06899">
    <property type="entry name" value="lectin_legume_LecRK_Arcelin_ConA"/>
    <property type="match status" value="1"/>
</dbReference>
<evidence type="ECO:0000256" key="9">
    <source>
        <dbReference type="ARBA" id="ARBA00022840"/>
    </source>
</evidence>
<dbReference type="InterPro" id="IPR000719">
    <property type="entry name" value="Prot_kinase_dom"/>
</dbReference>
<dbReference type="SUPFAM" id="SSF49899">
    <property type="entry name" value="Concanavalin A-like lectins/glucanases"/>
    <property type="match status" value="1"/>
</dbReference>
<feature type="domain" description="Protein kinase" evidence="17">
    <location>
        <begin position="343"/>
        <end position="521"/>
    </location>
</feature>
<keyword evidence="9 13" id="KW-0067">ATP-binding</keyword>
<evidence type="ECO:0000256" key="4">
    <source>
        <dbReference type="ARBA" id="ARBA00010217"/>
    </source>
</evidence>
<dbReference type="GO" id="GO:0030246">
    <property type="term" value="F:carbohydrate binding"/>
    <property type="evidence" value="ECO:0007669"/>
    <property type="project" value="UniProtKB-KW"/>
</dbReference>
<evidence type="ECO:0000256" key="5">
    <source>
        <dbReference type="ARBA" id="ARBA00022692"/>
    </source>
</evidence>
<comment type="similarity">
    <text evidence="4">In the C-terminal section; belongs to the protein kinase superfamily. Ser/Thr protein kinase family.</text>
</comment>
<dbReference type="InterPro" id="IPR001220">
    <property type="entry name" value="Legume_lectin_dom"/>
</dbReference>
<dbReference type="Gene3D" id="3.30.200.20">
    <property type="entry name" value="Phosphorylase Kinase, domain 1"/>
    <property type="match status" value="1"/>
</dbReference>
<dbReference type="AlphaFoldDB" id="A0A978UCX8"/>
<dbReference type="PROSITE" id="PS00107">
    <property type="entry name" value="PROTEIN_KINASE_ATP"/>
    <property type="match status" value="1"/>
</dbReference>
<feature type="transmembrane region" description="Helical" evidence="15">
    <location>
        <begin position="273"/>
        <end position="298"/>
    </location>
</feature>
<evidence type="ECO:0000259" key="17">
    <source>
        <dbReference type="PROSITE" id="PS50011"/>
    </source>
</evidence>
<comment type="similarity">
    <text evidence="3">In the N-terminal section; belongs to the leguminous lectin family.</text>
</comment>
<dbReference type="PROSITE" id="PS50011">
    <property type="entry name" value="PROTEIN_KINASE_DOM"/>
    <property type="match status" value="1"/>
</dbReference>
<dbReference type="Gene3D" id="2.60.120.200">
    <property type="match status" value="1"/>
</dbReference>
<dbReference type="GO" id="GO:0005524">
    <property type="term" value="F:ATP binding"/>
    <property type="evidence" value="ECO:0007669"/>
    <property type="project" value="UniProtKB-UniRule"/>
</dbReference>
<comment type="similarity">
    <text evidence="2">Belongs to the leguminous lectin family.</text>
</comment>
<evidence type="ECO:0000256" key="12">
    <source>
        <dbReference type="ARBA" id="ARBA00023170"/>
    </source>
</evidence>
<feature type="chain" id="PRO_5037563485" description="Protein kinase domain-containing protein" evidence="16">
    <location>
        <begin position="29"/>
        <end position="521"/>
    </location>
</feature>
<keyword evidence="11 15" id="KW-0472">Membrane</keyword>
<evidence type="ECO:0000256" key="8">
    <source>
        <dbReference type="ARBA" id="ARBA00022741"/>
    </source>
</evidence>
<dbReference type="FunFam" id="3.30.200.20:FF:000168">
    <property type="entry name" value="L-type lectin-domain containing receptor kinase IX.1"/>
    <property type="match status" value="1"/>
</dbReference>
<dbReference type="Pfam" id="PF00139">
    <property type="entry name" value="Lectin_legB"/>
    <property type="match status" value="1"/>
</dbReference>
<proteinExistence type="inferred from homology"/>
<feature type="signal peptide" evidence="16">
    <location>
        <begin position="1"/>
        <end position="28"/>
    </location>
</feature>
<dbReference type="InterPro" id="IPR017441">
    <property type="entry name" value="Protein_kinase_ATP_BS"/>
</dbReference>
<organism evidence="18 19">
    <name type="scientific">Ziziphus jujuba var. spinosa</name>
    <dbReference type="NCBI Taxonomy" id="714518"/>
    <lineage>
        <taxon>Eukaryota</taxon>
        <taxon>Viridiplantae</taxon>
        <taxon>Streptophyta</taxon>
        <taxon>Embryophyta</taxon>
        <taxon>Tracheophyta</taxon>
        <taxon>Spermatophyta</taxon>
        <taxon>Magnoliopsida</taxon>
        <taxon>eudicotyledons</taxon>
        <taxon>Gunneridae</taxon>
        <taxon>Pentapetalae</taxon>
        <taxon>rosids</taxon>
        <taxon>fabids</taxon>
        <taxon>Rosales</taxon>
        <taxon>Rhamnaceae</taxon>
        <taxon>Paliureae</taxon>
        <taxon>Ziziphus</taxon>
    </lineage>
</organism>
<evidence type="ECO:0000313" key="18">
    <source>
        <dbReference type="EMBL" id="KAH7512621.1"/>
    </source>
</evidence>
<dbReference type="InterPro" id="IPR020635">
    <property type="entry name" value="Tyr_kinase_cat_dom"/>
</dbReference>
<evidence type="ECO:0000256" key="3">
    <source>
        <dbReference type="ARBA" id="ARBA00008536"/>
    </source>
</evidence>
<evidence type="ECO:0000256" key="15">
    <source>
        <dbReference type="SAM" id="Phobius"/>
    </source>
</evidence>
<evidence type="ECO:0000256" key="1">
    <source>
        <dbReference type="ARBA" id="ARBA00004479"/>
    </source>
</evidence>
<dbReference type="SMART" id="SM00219">
    <property type="entry name" value="TyrKc"/>
    <property type="match status" value="1"/>
</dbReference>
<evidence type="ECO:0000256" key="6">
    <source>
        <dbReference type="ARBA" id="ARBA00022729"/>
    </source>
</evidence>
<feature type="region of interest" description="Disordered" evidence="14">
    <location>
        <begin position="488"/>
        <end position="521"/>
    </location>
</feature>
<evidence type="ECO:0000256" key="7">
    <source>
        <dbReference type="ARBA" id="ARBA00022734"/>
    </source>
</evidence>
<reference evidence="18" key="1">
    <citation type="journal article" date="2021" name="Front. Plant Sci.">
        <title>Chromosome-Scale Genome Assembly for Chinese Sour Jujube and Insights Into Its Genome Evolution and Domestication Signature.</title>
        <authorList>
            <person name="Shen L.-Y."/>
            <person name="Luo H."/>
            <person name="Wang X.-L."/>
            <person name="Wang X.-M."/>
            <person name="Qiu X.-J."/>
            <person name="Liu H."/>
            <person name="Zhou S.-S."/>
            <person name="Jia K.-H."/>
            <person name="Nie S."/>
            <person name="Bao Y.-T."/>
            <person name="Zhang R.-G."/>
            <person name="Yun Q.-Z."/>
            <person name="Chai Y.-H."/>
            <person name="Lu J.-Y."/>
            <person name="Li Y."/>
            <person name="Zhao S.-W."/>
            <person name="Mao J.-F."/>
            <person name="Jia S.-G."/>
            <person name="Mao Y.-M."/>
        </authorList>
    </citation>
    <scope>NUCLEOTIDE SEQUENCE</scope>
    <source>
        <strain evidence="18">AT0</strain>
        <tissue evidence="18">Leaf</tissue>
    </source>
</reference>
<evidence type="ECO:0000256" key="13">
    <source>
        <dbReference type="PROSITE-ProRule" id="PRU10141"/>
    </source>
</evidence>